<dbReference type="AlphaFoldDB" id="A0A4T0WZR3"/>
<organism evidence="8 9">
    <name type="scientific">Pichia inconspicua</name>
    <dbReference type="NCBI Taxonomy" id="52247"/>
    <lineage>
        <taxon>Eukaryota</taxon>
        <taxon>Fungi</taxon>
        <taxon>Dikarya</taxon>
        <taxon>Ascomycota</taxon>
        <taxon>Saccharomycotina</taxon>
        <taxon>Pichiomycetes</taxon>
        <taxon>Pichiales</taxon>
        <taxon>Pichiaceae</taxon>
        <taxon>Pichia</taxon>
    </lineage>
</organism>
<dbReference type="InterPro" id="IPR003107">
    <property type="entry name" value="HAT"/>
</dbReference>
<sequence>MSDESILHNFPQWEKYLKDIESDPFDEDSWCELVSHHEKLIHNHTSLLKSRTELKQLIYRDMDTLLTKFPYLYVYWIKYADMVFTIDGLLPSIDIYTRALLVFPNSLDLWNKYTDVVLEYKLKKGEELNDIFEEGCTKIGYHFQSHSFWDKYLSWADTEYGKNSIDYMKILLKVVRIPLHQYARYTEEFNKLKLNFSASDLIAVDDLRELVNKRMPSLEKSQVEEYIESNSKDIINDYFGSFLKNVQKRSEDKWKFESEVVQDFSFRVMTKEEICLWISYLDYEENFHRVNDGLERNVEVISLYERALIPSCLNSEIWVKYLRFLIQNKGTEEAIMLNFQKSCDHFVSLDQTDLRFMYIRYMELKLGNIEACKNMFLKMTENLPTDTFVISKYIEFLLKYTTEDKRTQFIDDLVTTVRTHPLNNVFNKLKKSKISTTMTLEVQNEDLQKLSSRLNFWTTGQLLINAVTYIWLVNNDVKKSRDILVSFLRSEVVRSCKPYWYFFFKFELVHRNKNNITHVIEALKTQSTLSVFDVNFLINEYNDFILKNITLDEIEQMKKEIVKNFLETDFESSMHMKHFLKARLLGTNRNDEEIIHKRLYRENGHPAASSEGRPTLTNPIPINQNTYENVEAYPLPRFRNVEKANSAIRYIHEID</sequence>
<dbReference type="GO" id="GO:0000395">
    <property type="term" value="P:mRNA 5'-splice site recognition"/>
    <property type="evidence" value="ECO:0007669"/>
    <property type="project" value="TreeGrafter"/>
</dbReference>
<dbReference type="Pfam" id="PF23240">
    <property type="entry name" value="HAT_PRP39_N"/>
    <property type="match status" value="1"/>
</dbReference>
<evidence type="ECO:0000313" key="8">
    <source>
        <dbReference type="EMBL" id="TID24600.1"/>
    </source>
</evidence>
<dbReference type="PANTHER" id="PTHR17204">
    <property type="entry name" value="PRE-MRNA PROCESSING PROTEIN PRP39-RELATED"/>
    <property type="match status" value="1"/>
</dbReference>
<dbReference type="InterPro" id="IPR011990">
    <property type="entry name" value="TPR-like_helical_dom_sf"/>
</dbReference>
<dbReference type="PANTHER" id="PTHR17204:SF5">
    <property type="entry name" value="PRE-MRNA-PROCESSING FACTOR 39"/>
    <property type="match status" value="1"/>
</dbReference>
<comment type="similarity">
    <text evidence="6">Belongs to the PRP39 family.</text>
</comment>
<gene>
    <name evidence="8" type="ORF">CANINC_003073</name>
</gene>
<dbReference type="Gene3D" id="1.25.40.10">
    <property type="entry name" value="Tetratricopeptide repeat domain"/>
    <property type="match status" value="2"/>
</dbReference>
<evidence type="ECO:0000256" key="5">
    <source>
        <dbReference type="ARBA" id="ARBA00023242"/>
    </source>
</evidence>
<evidence type="ECO:0000256" key="1">
    <source>
        <dbReference type="ARBA" id="ARBA00004123"/>
    </source>
</evidence>
<keyword evidence="9" id="KW-1185">Reference proteome</keyword>
<evidence type="ECO:0000256" key="3">
    <source>
        <dbReference type="ARBA" id="ARBA00022737"/>
    </source>
</evidence>
<dbReference type="GO" id="GO:0030627">
    <property type="term" value="F:pre-mRNA 5'-splice site binding"/>
    <property type="evidence" value="ECO:0007669"/>
    <property type="project" value="TreeGrafter"/>
</dbReference>
<dbReference type="SMART" id="SM00386">
    <property type="entry name" value="HAT"/>
    <property type="match status" value="5"/>
</dbReference>
<dbReference type="EMBL" id="SELW01000507">
    <property type="protein sequence ID" value="TID24600.1"/>
    <property type="molecule type" value="Genomic_DNA"/>
</dbReference>
<comment type="caution">
    <text evidence="8">The sequence shown here is derived from an EMBL/GenBank/DDBJ whole genome shotgun (WGS) entry which is preliminary data.</text>
</comment>
<dbReference type="GO" id="GO:0071004">
    <property type="term" value="C:U2-type prespliceosome"/>
    <property type="evidence" value="ECO:0007669"/>
    <property type="project" value="TreeGrafter"/>
</dbReference>
<evidence type="ECO:0000256" key="6">
    <source>
        <dbReference type="ARBA" id="ARBA00038019"/>
    </source>
</evidence>
<comment type="subcellular location">
    <subcellularLocation>
        <location evidence="1">Nucleus</location>
    </subcellularLocation>
</comment>
<dbReference type="Pfam" id="PF23241">
    <property type="entry name" value="HAT_PRP39_C"/>
    <property type="match status" value="1"/>
</dbReference>
<dbReference type="SUPFAM" id="SSF48452">
    <property type="entry name" value="TPR-like"/>
    <property type="match status" value="1"/>
</dbReference>
<evidence type="ECO:0000256" key="7">
    <source>
        <dbReference type="SAM" id="MobiDB-lite"/>
    </source>
</evidence>
<dbReference type="OrthoDB" id="10265668at2759"/>
<dbReference type="Proteomes" id="UP000307173">
    <property type="component" value="Unassembled WGS sequence"/>
</dbReference>
<protein>
    <recommendedName>
        <fullName evidence="10">Suppressor of forked domain-containing protein</fullName>
    </recommendedName>
</protein>
<evidence type="ECO:0000256" key="4">
    <source>
        <dbReference type="ARBA" id="ARBA00023187"/>
    </source>
</evidence>
<dbReference type="InterPro" id="IPR059164">
    <property type="entry name" value="HAT_PRP39_C"/>
</dbReference>
<keyword evidence="2" id="KW-0507">mRNA processing</keyword>
<evidence type="ECO:0000313" key="9">
    <source>
        <dbReference type="Proteomes" id="UP000307173"/>
    </source>
</evidence>
<dbReference type="GO" id="GO:0000243">
    <property type="term" value="C:commitment complex"/>
    <property type="evidence" value="ECO:0007669"/>
    <property type="project" value="TreeGrafter"/>
</dbReference>
<keyword evidence="5" id="KW-0539">Nucleus</keyword>
<reference evidence="8 9" key="1">
    <citation type="journal article" date="2019" name="Front. Genet.">
        <title>Whole-Genome Sequencing of the Opportunistic Yeast Pathogen Candida inconspicua Uncovers Its Hybrid Origin.</title>
        <authorList>
            <person name="Mixao V."/>
            <person name="Hansen A.P."/>
            <person name="Saus E."/>
            <person name="Boekhout T."/>
            <person name="Lass-Florl C."/>
            <person name="Gabaldon T."/>
        </authorList>
    </citation>
    <scope>NUCLEOTIDE SEQUENCE [LARGE SCALE GENOMIC DNA]</scope>
    <source>
        <strain evidence="8 9">CBS 180</strain>
    </source>
</reference>
<dbReference type="STRING" id="52247.A0A4T0WZR3"/>
<accession>A0A4T0WZR3</accession>
<keyword evidence="3" id="KW-0677">Repeat</keyword>
<keyword evidence="4" id="KW-0508">mRNA splicing</keyword>
<evidence type="ECO:0008006" key="10">
    <source>
        <dbReference type="Google" id="ProtNLM"/>
    </source>
</evidence>
<proteinExistence type="inferred from homology"/>
<evidence type="ECO:0000256" key="2">
    <source>
        <dbReference type="ARBA" id="ARBA00022664"/>
    </source>
</evidence>
<feature type="region of interest" description="Disordered" evidence="7">
    <location>
        <begin position="602"/>
        <end position="622"/>
    </location>
</feature>
<dbReference type="GO" id="GO:0005685">
    <property type="term" value="C:U1 snRNP"/>
    <property type="evidence" value="ECO:0007669"/>
    <property type="project" value="TreeGrafter"/>
</dbReference>
<name>A0A4T0WZR3_9ASCO</name>